<proteinExistence type="inferred from homology"/>
<protein>
    <recommendedName>
        <fullName evidence="2">GS catalytic domain-containing protein</fullName>
    </recommendedName>
</protein>
<keyword evidence="4" id="KW-1185">Reference proteome</keyword>
<dbReference type="InterPro" id="IPR008146">
    <property type="entry name" value="Gln_synth_cat_dom"/>
</dbReference>
<dbReference type="Proteomes" id="UP000827138">
    <property type="component" value="Chromosome"/>
</dbReference>
<name>A0ABX8XXZ9_9ACTN</name>
<dbReference type="EMBL" id="CP080647">
    <property type="protein sequence ID" value="QYX80534.1"/>
    <property type="molecule type" value="Genomic_DNA"/>
</dbReference>
<dbReference type="Pfam" id="PF00120">
    <property type="entry name" value="Gln-synt_C"/>
    <property type="match status" value="1"/>
</dbReference>
<gene>
    <name evidence="3" type="ORF">K1J60_32040</name>
</gene>
<reference evidence="3 4" key="1">
    <citation type="submission" date="2021-08" db="EMBL/GenBank/DDBJ databases">
        <authorList>
            <person name="Ping M."/>
        </authorList>
    </citation>
    <scope>NUCLEOTIDE SEQUENCE [LARGE SCALE GENOMIC DNA]</scope>
    <source>
        <strain evidence="3 4">MG28</strain>
    </source>
</reference>
<evidence type="ECO:0000256" key="1">
    <source>
        <dbReference type="RuleBase" id="RU000384"/>
    </source>
</evidence>
<dbReference type="InterPro" id="IPR014746">
    <property type="entry name" value="Gln_synth/guanido_kin_cat_dom"/>
</dbReference>
<dbReference type="SUPFAM" id="SSF55931">
    <property type="entry name" value="Glutamine synthetase/guanido kinase"/>
    <property type="match status" value="1"/>
</dbReference>
<comment type="similarity">
    <text evidence="1">Belongs to the glutamine synthetase family.</text>
</comment>
<evidence type="ECO:0000313" key="3">
    <source>
        <dbReference type="EMBL" id="QYX80534.1"/>
    </source>
</evidence>
<organism evidence="3 4">
    <name type="scientific">Streptomyces akebiae</name>
    <dbReference type="NCBI Taxonomy" id="2865673"/>
    <lineage>
        <taxon>Bacteria</taxon>
        <taxon>Bacillati</taxon>
        <taxon>Actinomycetota</taxon>
        <taxon>Actinomycetes</taxon>
        <taxon>Kitasatosporales</taxon>
        <taxon>Streptomycetaceae</taxon>
        <taxon>Streptomyces</taxon>
    </lineage>
</organism>
<dbReference type="Gene3D" id="3.30.590.10">
    <property type="entry name" value="Glutamine synthetase/guanido kinase, catalytic domain"/>
    <property type="match status" value="1"/>
</dbReference>
<evidence type="ECO:0000259" key="2">
    <source>
        <dbReference type="Pfam" id="PF00120"/>
    </source>
</evidence>
<sequence length="83" mass="8985">MDHGIEQRLAITPETAGNVYSGGGISVPPTLADAPATFRSSVLAQEAFGAEVVQHYAHLAQREVGHARRQVTGAERQRWFSRA</sequence>
<accession>A0ABX8XXZ9</accession>
<evidence type="ECO:0000313" key="4">
    <source>
        <dbReference type="Proteomes" id="UP000827138"/>
    </source>
</evidence>
<feature type="domain" description="GS catalytic" evidence="2">
    <location>
        <begin position="3"/>
        <end position="78"/>
    </location>
</feature>